<proteinExistence type="predicted"/>
<feature type="domain" description="Radical SAM core" evidence="1">
    <location>
        <begin position="144"/>
        <end position="386"/>
    </location>
</feature>
<gene>
    <name evidence="2" type="ORF">OW763_04580</name>
</gene>
<protein>
    <submittedName>
        <fullName evidence="2">Coproporphyrinogen III oxidase</fullName>
    </submittedName>
</protein>
<dbReference type="SFLD" id="SFLDG01065">
    <property type="entry name" value="anaerobic_coproporphyrinogen-I"/>
    <property type="match status" value="1"/>
</dbReference>
<dbReference type="PROSITE" id="PS51918">
    <property type="entry name" value="RADICAL_SAM"/>
    <property type="match status" value="1"/>
</dbReference>
<sequence>MMVRIKLNNLKYRYDVYHMFKLFYELMKIEFVEHEYDFQVNIETDIISITSKDNDFKIYKINSNEKFNDEIKRSVFKYFEERTGKKLPWGILIGIRPTKRVLDMMDKGKSEDEIINTLKEKFFTREDKAKLCVYIAKIEKEKVNKDPKTISIYIGMPFCPTRCLYCSFTSNPINACKKVVIPYIEALCYEIEMIKKFIDEKKLNIECVYFGGGTPTSVNEEQFENIISRIYESFVKDRNVTEFNVECGRPDSITEVKLKSMKKYGVNRISINPQTMNDDTLKTIGRVHTVQDVIDKFNLARQVGFDNINMDIIVGLPNEDLKHVENTYREILKLKPDSLTVHGMSVKRASRLHEQLVTGTIKLRTQDELNKMYEKTSELAKALKIKPYYMYRQKNMVGNMENIGYVLPSKEGIYNIEIIEEKQTIIALGADAVTKVVFLDENRIERFGNVKDVREYIKRIEEKVQKKIELLGTLY</sequence>
<organism evidence="2 3">
    <name type="scientific">Clostridium aestuarii</name>
    <dbReference type="NCBI Taxonomy" id="338193"/>
    <lineage>
        <taxon>Bacteria</taxon>
        <taxon>Bacillati</taxon>
        <taxon>Bacillota</taxon>
        <taxon>Clostridia</taxon>
        <taxon>Eubacteriales</taxon>
        <taxon>Clostridiaceae</taxon>
        <taxon>Clostridium</taxon>
    </lineage>
</organism>
<dbReference type="NCBIfam" id="NF006060">
    <property type="entry name" value="PRK08207.1-3"/>
    <property type="match status" value="1"/>
</dbReference>
<reference evidence="2" key="1">
    <citation type="submission" date="2022-12" db="EMBL/GenBank/DDBJ databases">
        <authorList>
            <person name="Wang J."/>
        </authorList>
    </citation>
    <scope>NUCLEOTIDE SEQUENCE</scope>
    <source>
        <strain evidence="2">HY-45-18</strain>
    </source>
</reference>
<accession>A0ABT4CXA1</accession>
<evidence type="ECO:0000313" key="3">
    <source>
        <dbReference type="Proteomes" id="UP001078443"/>
    </source>
</evidence>
<dbReference type="CDD" id="cd01335">
    <property type="entry name" value="Radical_SAM"/>
    <property type="match status" value="1"/>
</dbReference>
<dbReference type="PANTHER" id="PTHR13932">
    <property type="entry name" value="COPROPORPHYRINIGEN III OXIDASE"/>
    <property type="match status" value="1"/>
</dbReference>
<dbReference type="InterPro" id="IPR034505">
    <property type="entry name" value="Coproporphyrinogen-III_oxidase"/>
</dbReference>
<dbReference type="NCBIfam" id="TIGR03994">
    <property type="entry name" value="rSAM_HemZ"/>
    <property type="match status" value="1"/>
</dbReference>
<name>A0ABT4CXA1_9CLOT</name>
<dbReference type="Pfam" id="PF04055">
    <property type="entry name" value="Radical_SAM"/>
    <property type="match status" value="1"/>
</dbReference>
<dbReference type="SFLD" id="SFLDS00029">
    <property type="entry name" value="Radical_SAM"/>
    <property type="match status" value="1"/>
</dbReference>
<comment type="caution">
    <text evidence="2">The sequence shown here is derived from an EMBL/GenBank/DDBJ whole genome shotgun (WGS) entry which is preliminary data.</text>
</comment>
<dbReference type="InterPro" id="IPR023404">
    <property type="entry name" value="rSAM_horseshoe"/>
</dbReference>
<dbReference type="InterPro" id="IPR007197">
    <property type="entry name" value="rSAM"/>
</dbReference>
<dbReference type="SFLD" id="SFLDF00310">
    <property type="entry name" value="oxygen-independent_coproporphy"/>
    <property type="match status" value="1"/>
</dbReference>
<dbReference type="InterPro" id="IPR006638">
    <property type="entry name" value="Elp3/MiaA/NifB-like_rSAM"/>
</dbReference>
<dbReference type="RefSeq" id="WP_268040629.1">
    <property type="nucleotide sequence ID" value="NZ_JAPQER010000002.1"/>
</dbReference>
<dbReference type="PANTHER" id="PTHR13932:SF1">
    <property type="entry name" value="OXYGEN-INDEPENDENT COPROPORPHYRINOGEN-III OXIDASE-LIKE PROTEIN HEMZ"/>
    <property type="match status" value="1"/>
</dbReference>
<dbReference type="SUPFAM" id="SSF102114">
    <property type="entry name" value="Radical SAM enzymes"/>
    <property type="match status" value="1"/>
</dbReference>
<dbReference type="EMBL" id="JAPQER010000002">
    <property type="protein sequence ID" value="MCY6483628.1"/>
    <property type="molecule type" value="Genomic_DNA"/>
</dbReference>
<keyword evidence="3" id="KW-1185">Reference proteome</keyword>
<evidence type="ECO:0000313" key="2">
    <source>
        <dbReference type="EMBL" id="MCY6483628.1"/>
    </source>
</evidence>
<dbReference type="Proteomes" id="UP001078443">
    <property type="component" value="Unassembled WGS sequence"/>
</dbReference>
<dbReference type="InterPro" id="IPR023995">
    <property type="entry name" value="HemZ"/>
</dbReference>
<dbReference type="Gene3D" id="3.80.30.20">
    <property type="entry name" value="tm_1862 like domain"/>
    <property type="match status" value="1"/>
</dbReference>
<evidence type="ECO:0000259" key="1">
    <source>
        <dbReference type="PROSITE" id="PS51918"/>
    </source>
</evidence>
<dbReference type="SMART" id="SM00729">
    <property type="entry name" value="Elp3"/>
    <property type="match status" value="1"/>
</dbReference>
<dbReference type="InterPro" id="IPR058240">
    <property type="entry name" value="rSAM_sf"/>
</dbReference>